<dbReference type="RefSeq" id="WP_202088555.1">
    <property type="nucleotide sequence ID" value="NZ_JAELVM010000001.1"/>
</dbReference>
<feature type="transmembrane region" description="Helical" evidence="1">
    <location>
        <begin position="6"/>
        <end position="26"/>
    </location>
</feature>
<dbReference type="EMBL" id="JAELVM010000001">
    <property type="protein sequence ID" value="MBL1219404.1"/>
    <property type="molecule type" value="Genomic_DNA"/>
</dbReference>
<keyword evidence="1" id="KW-1133">Transmembrane helix</keyword>
<dbReference type="Proteomes" id="UP000661696">
    <property type="component" value="Unassembled WGS sequence"/>
</dbReference>
<evidence type="ECO:0000313" key="3">
    <source>
        <dbReference type="Proteomes" id="UP000661696"/>
    </source>
</evidence>
<keyword evidence="3" id="KW-1185">Reference proteome</keyword>
<name>A0ABS1Q9X7_9FLAO</name>
<keyword evidence="1" id="KW-0472">Membrane</keyword>
<gene>
    <name evidence="2" type="ORF">JET18_01065</name>
</gene>
<protein>
    <submittedName>
        <fullName evidence="2">Uncharacterized protein</fullName>
    </submittedName>
</protein>
<organism evidence="2 3">
    <name type="scientific">Chryseobacterium endalhagicum</name>
    <dbReference type="NCBI Taxonomy" id="2797638"/>
    <lineage>
        <taxon>Bacteria</taxon>
        <taxon>Pseudomonadati</taxon>
        <taxon>Bacteroidota</taxon>
        <taxon>Flavobacteriia</taxon>
        <taxon>Flavobacteriales</taxon>
        <taxon>Weeksellaceae</taxon>
        <taxon>Chryseobacterium group</taxon>
        <taxon>Chryseobacterium</taxon>
    </lineage>
</organism>
<comment type="caution">
    <text evidence="2">The sequence shown here is derived from an EMBL/GenBank/DDBJ whole genome shotgun (WGS) entry which is preliminary data.</text>
</comment>
<proteinExistence type="predicted"/>
<reference evidence="2 3" key="1">
    <citation type="submission" date="2020-12" db="EMBL/GenBank/DDBJ databases">
        <title>Chryseobacterium endoalhailicus sp. nov., isolated from seed of leguminous plant.</title>
        <authorList>
            <person name="Zhang X."/>
        </authorList>
    </citation>
    <scope>NUCLEOTIDE SEQUENCE [LARGE SCALE GENOMIC DNA]</scope>
    <source>
        <strain evidence="2 3">L7</strain>
    </source>
</reference>
<keyword evidence="1" id="KW-0812">Transmembrane</keyword>
<sequence>MKRSYFIFYGSAVAYCISMLAALQIGNISMTYSAVKKTTVSACCSDETHCFQNRTDYYGYSNESTIVNNTTESSVPAASTLSQETYIYREQNAEKAFFSVYTQEAKQVKYINNAQVGNGSDYLYALTSSKLYLSQEYMKSLYKDLEIEIHHKTGMHSLDNTQILEGFNFIIDFPDKLS</sequence>
<evidence type="ECO:0000313" key="2">
    <source>
        <dbReference type="EMBL" id="MBL1219404.1"/>
    </source>
</evidence>
<accession>A0ABS1Q9X7</accession>
<evidence type="ECO:0000256" key="1">
    <source>
        <dbReference type="SAM" id="Phobius"/>
    </source>
</evidence>